<dbReference type="InterPro" id="IPR036895">
    <property type="entry name" value="Uracil-DNA_glycosylase-like_sf"/>
</dbReference>
<accession>A0A3D9V3U1</accession>
<reference evidence="2 3" key="1">
    <citation type="submission" date="2018-08" db="EMBL/GenBank/DDBJ databases">
        <title>Sequencing the genomes of 1000 actinobacteria strains.</title>
        <authorList>
            <person name="Klenk H.-P."/>
        </authorList>
    </citation>
    <scope>NUCLEOTIDE SEQUENCE [LARGE SCALE GENOMIC DNA]</scope>
    <source>
        <strain evidence="2 3">DSM 22891</strain>
    </source>
</reference>
<sequence length="127" mass="13625">MNRQITTVQSPASLTARGRSDVSSTSPPSRIGRLLSRPRWETAVASRSCQGCDLYKAATRTVFGDGDPDARAVVPGEQPGDRRTARDSRSSAPLAGFRRGRSPTRDRGDDVHLDAVAQRGPQAVLVP</sequence>
<comment type="caution">
    <text evidence="2">The sequence shown here is derived from an EMBL/GenBank/DDBJ whole genome shotgun (WGS) entry which is preliminary data.</text>
</comment>
<name>A0A3D9V3U1_THECX</name>
<organism evidence="2 3">
    <name type="scientific">Thermasporomyces composti</name>
    <dbReference type="NCBI Taxonomy" id="696763"/>
    <lineage>
        <taxon>Bacteria</taxon>
        <taxon>Bacillati</taxon>
        <taxon>Actinomycetota</taxon>
        <taxon>Actinomycetes</taxon>
        <taxon>Propionibacteriales</taxon>
        <taxon>Nocardioidaceae</taxon>
        <taxon>Thermasporomyces</taxon>
    </lineage>
</organism>
<feature type="region of interest" description="Disordered" evidence="1">
    <location>
        <begin position="1"/>
        <end position="35"/>
    </location>
</feature>
<dbReference type="AlphaFoldDB" id="A0A3D9V3U1"/>
<protein>
    <submittedName>
        <fullName evidence="2">Uracil-DNA glycosylase family 4</fullName>
    </submittedName>
</protein>
<feature type="compositionally biased region" description="Basic and acidic residues" evidence="1">
    <location>
        <begin position="79"/>
        <end position="89"/>
    </location>
</feature>
<keyword evidence="3" id="KW-1185">Reference proteome</keyword>
<feature type="compositionally biased region" description="Polar residues" evidence="1">
    <location>
        <begin position="1"/>
        <end position="13"/>
    </location>
</feature>
<evidence type="ECO:0000313" key="2">
    <source>
        <dbReference type="EMBL" id="REF34880.1"/>
    </source>
</evidence>
<evidence type="ECO:0000313" key="3">
    <source>
        <dbReference type="Proteomes" id="UP000256485"/>
    </source>
</evidence>
<evidence type="ECO:0000256" key="1">
    <source>
        <dbReference type="SAM" id="MobiDB-lite"/>
    </source>
</evidence>
<dbReference type="SUPFAM" id="SSF52141">
    <property type="entry name" value="Uracil-DNA glycosylase-like"/>
    <property type="match status" value="1"/>
</dbReference>
<dbReference type="EMBL" id="QTUC01000001">
    <property type="protein sequence ID" value="REF34880.1"/>
    <property type="molecule type" value="Genomic_DNA"/>
</dbReference>
<feature type="region of interest" description="Disordered" evidence="1">
    <location>
        <begin position="64"/>
        <end position="127"/>
    </location>
</feature>
<dbReference type="Proteomes" id="UP000256485">
    <property type="component" value="Unassembled WGS sequence"/>
</dbReference>
<gene>
    <name evidence="2" type="ORF">DFJ64_0246</name>
</gene>
<feature type="compositionally biased region" description="Basic and acidic residues" evidence="1">
    <location>
        <begin position="103"/>
        <end position="113"/>
    </location>
</feature>
<dbReference type="Gene3D" id="3.40.470.10">
    <property type="entry name" value="Uracil-DNA glycosylase-like domain"/>
    <property type="match status" value="1"/>
</dbReference>
<proteinExistence type="predicted"/>